<evidence type="ECO:0000313" key="2">
    <source>
        <dbReference type="EMBL" id="MEQ2238707.1"/>
    </source>
</evidence>
<keyword evidence="1" id="KW-1133">Transmembrane helix</keyword>
<dbReference type="EMBL" id="JAHRIQ010053448">
    <property type="protein sequence ID" value="MEQ2238707.1"/>
    <property type="molecule type" value="Genomic_DNA"/>
</dbReference>
<accession>A0ABV0U2A7</accession>
<reference evidence="2 3" key="1">
    <citation type="submission" date="2021-06" db="EMBL/GenBank/DDBJ databases">
        <authorList>
            <person name="Palmer J.M."/>
        </authorList>
    </citation>
    <scope>NUCLEOTIDE SEQUENCE [LARGE SCALE GENOMIC DNA]</scope>
    <source>
        <strain evidence="3">if_2019</strain>
        <tissue evidence="2">Muscle</tissue>
    </source>
</reference>
<keyword evidence="1" id="KW-0472">Membrane</keyword>
<evidence type="ECO:0000313" key="3">
    <source>
        <dbReference type="Proteomes" id="UP001482620"/>
    </source>
</evidence>
<proteinExistence type="predicted"/>
<organism evidence="2 3">
    <name type="scientific">Ilyodon furcidens</name>
    <name type="common">goldbreast splitfin</name>
    <dbReference type="NCBI Taxonomy" id="33524"/>
    <lineage>
        <taxon>Eukaryota</taxon>
        <taxon>Metazoa</taxon>
        <taxon>Chordata</taxon>
        <taxon>Craniata</taxon>
        <taxon>Vertebrata</taxon>
        <taxon>Euteleostomi</taxon>
        <taxon>Actinopterygii</taxon>
        <taxon>Neopterygii</taxon>
        <taxon>Teleostei</taxon>
        <taxon>Neoteleostei</taxon>
        <taxon>Acanthomorphata</taxon>
        <taxon>Ovalentaria</taxon>
        <taxon>Atherinomorphae</taxon>
        <taxon>Cyprinodontiformes</taxon>
        <taxon>Goodeidae</taxon>
        <taxon>Ilyodon</taxon>
    </lineage>
</organism>
<sequence>MEEGWFFCLVNYFFAGVAICVGFLFLSVDLFSVYQILIFIKMPRHFKEFKMPLEEKEAHSTTDPSTDLTAGKGFFLTFPPNKQFASRWNLMFVFLCCSLSW</sequence>
<dbReference type="Proteomes" id="UP001482620">
    <property type="component" value="Unassembled WGS sequence"/>
</dbReference>
<protein>
    <submittedName>
        <fullName evidence="2">Uncharacterized protein</fullName>
    </submittedName>
</protein>
<comment type="caution">
    <text evidence="2">The sequence shown here is derived from an EMBL/GenBank/DDBJ whole genome shotgun (WGS) entry which is preliminary data.</text>
</comment>
<feature type="transmembrane region" description="Helical" evidence="1">
    <location>
        <begin position="12"/>
        <end position="40"/>
    </location>
</feature>
<gene>
    <name evidence="2" type="ORF">ILYODFUR_035997</name>
</gene>
<keyword evidence="3" id="KW-1185">Reference proteome</keyword>
<name>A0ABV0U2A7_9TELE</name>
<evidence type="ECO:0000256" key="1">
    <source>
        <dbReference type="SAM" id="Phobius"/>
    </source>
</evidence>
<keyword evidence="1" id="KW-0812">Transmembrane</keyword>